<protein>
    <submittedName>
        <fullName evidence="1">Replication-associated protein</fullName>
    </submittedName>
</protein>
<name>A0A8A4XCR2_9VIRU</name>
<proteinExistence type="predicted"/>
<evidence type="ECO:0000313" key="1">
    <source>
        <dbReference type="EMBL" id="QTE03496.1"/>
    </source>
</evidence>
<organism evidence="1">
    <name type="scientific">Grus japonensis CRESS-DNA-virus sp</name>
    <dbReference type="NCBI Taxonomy" id="2815045"/>
    <lineage>
        <taxon>Viruses</taxon>
        <taxon>Monodnaviria</taxon>
        <taxon>Shotokuvirae</taxon>
        <taxon>Cressdnaviricota</taxon>
    </lineage>
</organism>
<accession>A0A8A4XCR2</accession>
<reference evidence="1" key="1">
    <citation type="submission" date="2020-10" db="EMBL/GenBank/DDBJ databases">
        <title>CRESS DNA virus dark matter in the feces of wild birds.</title>
        <authorList>
            <person name="Yang S."/>
            <person name="Zhang W."/>
        </authorList>
    </citation>
    <scope>NUCLEOTIDE SEQUENCE</scope>
    <source>
        <strain evidence="1">Cra70cir1</strain>
    </source>
</reference>
<sequence>MLRAFCSFGKLQNEDHIEEQLDRRLVTTSYDRRTTGLLAHLYRHMARTGFNAPRVLFTAMAANIWSPKFNITFKRWTQPALSTGSGQLHDAWQGTKTSIVIHQFATMRTYGNFTNSKSGGARKVIYTNRESCQWDLRFDTANIDIEEIITTVRNNLQFTTYVLIGGKEFGSHPVYQPGQQATHLEPTEHVHCALIVKTPIKRWQALKIFRESKLDDEYCVPRKEKFTFLGWRLHHIKDDTKIDDTRILFEHGTLPMDRIDEHNIKEIKRMLAKFPGPTDPRYTPFIEMATDEGIKRRKVEKMEAELPVLKRELAEFKERRTMDAEDINVMTQEEKAKFGVQVQLGGNVQRVVFKKED</sequence>
<dbReference type="EMBL" id="MW182831">
    <property type="protein sequence ID" value="QTE03496.1"/>
    <property type="molecule type" value="Genomic_DNA"/>
</dbReference>